<name>A0A9W6YCX7_9STRA</name>
<gene>
    <name evidence="1" type="ORF">Pfra01_002525800</name>
</gene>
<dbReference type="SUPFAM" id="SSF53098">
    <property type="entry name" value="Ribonuclease H-like"/>
    <property type="match status" value="1"/>
</dbReference>
<reference evidence="1" key="1">
    <citation type="submission" date="2023-04" db="EMBL/GenBank/DDBJ databases">
        <title>Phytophthora fragariaefolia NBRC 109709.</title>
        <authorList>
            <person name="Ichikawa N."/>
            <person name="Sato H."/>
            <person name="Tonouchi N."/>
        </authorList>
    </citation>
    <scope>NUCLEOTIDE SEQUENCE</scope>
    <source>
        <strain evidence="1">NBRC 109709</strain>
    </source>
</reference>
<dbReference type="AlphaFoldDB" id="A0A9W6YCX7"/>
<dbReference type="Proteomes" id="UP001165121">
    <property type="component" value="Unassembled WGS sequence"/>
</dbReference>
<keyword evidence="2" id="KW-1185">Reference proteome</keyword>
<dbReference type="InterPro" id="IPR012337">
    <property type="entry name" value="RNaseH-like_sf"/>
</dbReference>
<comment type="caution">
    <text evidence="1">The sequence shown here is derived from an EMBL/GenBank/DDBJ whole genome shotgun (WGS) entry which is preliminary data.</text>
</comment>
<dbReference type="EMBL" id="BSXT01004703">
    <property type="protein sequence ID" value="GMF58656.1"/>
    <property type="molecule type" value="Genomic_DNA"/>
</dbReference>
<dbReference type="InterPro" id="IPR036397">
    <property type="entry name" value="RNaseH_sf"/>
</dbReference>
<dbReference type="Gene3D" id="3.30.420.10">
    <property type="entry name" value="Ribonuclease H-like superfamily/Ribonuclease H"/>
    <property type="match status" value="1"/>
</dbReference>
<proteinExistence type="predicted"/>
<organism evidence="1 2">
    <name type="scientific">Phytophthora fragariaefolia</name>
    <dbReference type="NCBI Taxonomy" id="1490495"/>
    <lineage>
        <taxon>Eukaryota</taxon>
        <taxon>Sar</taxon>
        <taxon>Stramenopiles</taxon>
        <taxon>Oomycota</taxon>
        <taxon>Peronosporomycetes</taxon>
        <taxon>Peronosporales</taxon>
        <taxon>Peronosporaceae</taxon>
        <taxon>Phytophthora</taxon>
    </lineage>
</organism>
<sequence length="148" mass="16645">MTLSNVSKESQSYMTEDGMFTPRRLQQGSYPDVQDIVEKPAAPRNKTKLCTWIISSSASTTKTNHIGTKDDFSHFCELIECSDSDAATAAKVILDWNSRYGKPKLLISDTAAHFKNQLCHTTQMTKSFALAYHQWINGNVEPPNRDEL</sequence>
<protein>
    <submittedName>
        <fullName evidence="1">Unnamed protein product</fullName>
    </submittedName>
</protein>
<evidence type="ECO:0000313" key="2">
    <source>
        <dbReference type="Proteomes" id="UP001165121"/>
    </source>
</evidence>
<dbReference type="GO" id="GO:0003676">
    <property type="term" value="F:nucleic acid binding"/>
    <property type="evidence" value="ECO:0007669"/>
    <property type="project" value="InterPro"/>
</dbReference>
<accession>A0A9W6YCX7</accession>
<evidence type="ECO:0000313" key="1">
    <source>
        <dbReference type="EMBL" id="GMF58656.1"/>
    </source>
</evidence>